<organism evidence="2 3">
    <name type="scientific">Scomber scombrus</name>
    <name type="common">Atlantic mackerel</name>
    <name type="synonym">Scomber vernalis</name>
    <dbReference type="NCBI Taxonomy" id="13677"/>
    <lineage>
        <taxon>Eukaryota</taxon>
        <taxon>Metazoa</taxon>
        <taxon>Chordata</taxon>
        <taxon>Craniata</taxon>
        <taxon>Vertebrata</taxon>
        <taxon>Euteleostomi</taxon>
        <taxon>Actinopterygii</taxon>
        <taxon>Neopterygii</taxon>
        <taxon>Teleostei</taxon>
        <taxon>Neoteleostei</taxon>
        <taxon>Acanthomorphata</taxon>
        <taxon>Pelagiaria</taxon>
        <taxon>Scombriformes</taxon>
        <taxon>Scombridae</taxon>
        <taxon>Scomber</taxon>
    </lineage>
</organism>
<accession>A0AAV1Q3Y0</accession>
<feature type="compositionally biased region" description="Polar residues" evidence="1">
    <location>
        <begin position="87"/>
        <end position="96"/>
    </location>
</feature>
<sequence length="133" mass="14655">MEEKIGMLQRRGGLFSTFCFPARHHGLVQRDAAEAVIDWKGTDRMDFVTDGTLHSGCRLCLLVRLTCESRGTNTTVDDNNNSSNNNMRDPTSCSNPPQILSGLVNRNNGIASSMPTACGPRKIARVVTHDYRS</sequence>
<feature type="compositionally biased region" description="Low complexity" evidence="1">
    <location>
        <begin position="72"/>
        <end position="86"/>
    </location>
</feature>
<dbReference type="AlphaFoldDB" id="A0AAV1Q3Y0"/>
<evidence type="ECO:0000313" key="2">
    <source>
        <dbReference type="EMBL" id="CAK6978713.1"/>
    </source>
</evidence>
<gene>
    <name evidence="2" type="ORF">FSCOSCO3_A030269</name>
</gene>
<dbReference type="EMBL" id="CAWUFR010000511">
    <property type="protein sequence ID" value="CAK6978713.1"/>
    <property type="molecule type" value="Genomic_DNA"/>
</dbReference>
<reference evidence="2 3" key="1">
    <citation type="submission" date="2024-01" db="EMBL/GenBank/DDBJ databases">
        <authorList>
            <person name="Alioto T."/>
            <person name="Alioto T."/>
            <person name="Gomez Garrido J."/>
        </authorList>
    </citation>
    <scope>NUCLEOTIDE SEQUENCE [LARGE SCALE GENOMIC DNA]</scope>
</reference>
<evidence type="ECO:0000256" key="1">
    <source>
        <dbReference type="SAM" id="MobiDB-lite"/>
    </source>
</evidence>
<proteinExistence type="predicted"/>
<feature type="region of interest" description="Disordered" evidence="1">
    <location>
        <begin position="72"/>
        <end position="96"/>
    </location>
</feature>
<keyword evidence="3" id="KW-1185">Reference proteome</keyword>
<comment type="caution">
    <text evidence="2">The sequence shown here is derived from an EMBL/GenBank/DDBJ whole genome shotgun (WGS) entry which is preliminary data.</text>
</comment>
<protein>
    <submittedName>
        <fullName evidence="2">Uncharacterized protein</fullName>
    </submittedName>
</protein>
<evidence type="ECO:0000313" key="3">
    <source>
        <dbReference type="Proteomes" id="UP001314229"/>
    </source>
</evidence>
<dbReference type="Proteomes" id="UP001314229">
    <property type="component" value="Unassembled WGS sequence"/>
</dbReference>
<name>A0AAV1Q3Y0_SCOSC</name>